<dbReference type="AlphaFoldDB" id="U9UDS8"/>
<dbReference type="EMBL" id="KI279101">
    <property type="protein sequence ID" value="ESA18569.1"/>
    <property type="molecule type" value="Genomic_DNA"/>
</dbReference>
<evidence type="ECO:0000313" key="1">
    <source>
        <dbReference type="EMBL" id="ESA18569.1"/>
    </source>
</evidence>
<dbReference type="STRING" id="747089.U9UDS8"/>
<accession>U9UDS8</accession>
<gene>
    <name evidence="1" type="ORF">GLOINDRAFT_93331</name>
</gene>
<name>U9UDS8_RHIID</name>
<organism evidence="1">
    <name type="scientific">Rhizophagus irregularis (strain DAOM 181602 / DAOM 197198 / MUCL 43194)</name>
    <name type="common">Arbuscular mycorrhizal fungus</name>
    <name type="synonym">Glomus intraradices</name>
    <dbReference type="NCBI Taxonomy" id="747089"/>
    <lineage>
        <taxon>Eukaryota</taxon>
        <taxon>Fungi</taxon>
        <taxon>Fungi incertae sedis</taxon>
        <taxon>Mucoromycota</taxon>
        <taxon>Glomeromycotina</taxon>
        <taxon>Glomeromycetes</taxon>
        <taxon>Glomerales</taxon>
        <taxon>Glomeraceae</taxon>
        <taxon>Rhizophagus</taxon>
    </lineage>
</organism>
<feature type="non-terminal residue" evidence="1">
    <location>
        <position position="1"/>
    </location>
</feature>
<dbReference type="HOGENOM" id="CLU_2243034_0_0_1"/>
<sequence length="105" mass="12191">QVLEKIWSSKCYCCKTKFIIIVLSYGKEPYYQNSNSESDSKEVGIPLNSYLSLASYIGYWPSNETFDRISCITKQAVVFVRNQYEQGSSYYHTTLLKILSKINYI</sequence>
<proteinExistence type="predicted"/>
<reference evidence="1" key="1">
    <citation type="submission" date="2013-07" db="EMBL/GenBank/DDBJ databases">
        <title>The genome of an arbuscular mycorrhizal fungus provides insights into the evolution of the oldest plant symbiosis.</title>
        <authorList>
            <consortium name="DOE Joint Genome Institute"/>
            <person name="Tisserant E."/>
            <person name="Malbreil M."/>
            <person name="Kuo A."/>
            <person name="Kohler A."/>
            <person name="Symeonidi A."/>
            <person name="Balestrini R."/>
            <person name="Charron P."/>
            <person name="Duensing N."/>
            <person name="Frei-dit-Frey N."/>
            <person name="Gianinazzi-Pearson V."/>
            <person name="Gilbert B."/>
            <person name="Handa Y."/>
            <person name="Hijri M."/>
            <person name="Kaul R."/>
            <person name="Kawaguchi M."/>
            <person name="Krajinski F."/>
            <person name="Lammers P."/>
            <person name="Lapierre D."/>
            <person name="Masclaux F.G."/>
            <person name="Murat C."/>
            <person name="Morin E."/>
            <person name="Ndikumana S."/>
            <person name="Pagni M."/>
            <person name="Petitpierre D."/>
            <person name="Requena N."/>
            <person name="Rosikiewicz P."/>
            <person name="Riley R."/>
            <person name="Saito K."/>
            <person name="San Clemente H."/>
            <person name="Shapiro H."/>
            <person name="van Tuinen D."/>
            <person name="Becard G."/>
            <person name="Bonfante P."/>
            <person name="Paszkowski U."/>
            <person name="Shachar-Hill Y."/>
            <person name="Young J.P."/>
            <person name="Sanders I.R."/>
            <person name="Henrissat B."/>
            <person name="Rensing S.A."/>
            <person name="Grigoriev I.V."/>
            <person name="Corradi N."/>
            <person name="Roux C."/>
            <person name="Martin F."/>
        </authorList>
    </citation>
    <scope>NUCLEOTIDE SEQUENCE</scope>
    <source>
        <strain evidence="1">DAOM 197198</strain>
    </source>
</reference>
<protein>
    <submittedName>
        <fullName evidence="1">Uncharacterized protein</fullName>
    </submittedName>
</protein>